<dbReference type="EMBL" id="SDIL01000050">
    <property type="protein sequence ID" value="RXK38280.1"/>
    <property type="molecule type" value="Genomic_DNA"/>
</dbReference>
<dbReference type="InterPro" id="IPR036188">
    <property type="entry name" value="FAD/NAD-bd_sf"/>
</dbReference>
<organism evidence="2 3">
    <name type="scientific">Tremella mesenterica</name>
    <name type="common">Jelly fungus</name>
    <dbReference type="NCBI Taxonomy" id="5217"/>
    <lineage>
        <taxon>Eukaryota</taxon>
        <taxon>Fungi</taxon>
        <taxon>Dikarya</taxon>
        <taxon>Basidiomycota</taxon>
        <taxon>Agaricomycotina</taxon>
        <taxon>Tremellomycetes</taxon>
        <taxon>Tremellales</taxon>
        <taxon>Tremellaceae</taxon>
        <taxon>Tremella</taxon>
    </lineage>
</organism>
<dbReference type="VEuPathDB" id="FungiDB:TREMEDRAFT_16198"/>
<dbReference type="InParanoid" id="A0A4Q1BKT0"/>
<comment type="caution">
    <text evidence="2">The sequence shown here is derived from an EMBL/GenBank/DDBJ whole genome shotgun (WGS) entry which is preliminary data.</text>
</comment>
<dbReference type="SUPFAM" id="SSF51905">
    <property type="entry name" value="FAD/NAD(P)-binding domain"/>
    <property type="match status" value="1"/>
</dbReference>
<dbReference type="PANTHER" id="PTHR13847">
    <property type="entry name" value="SARCOSINE DEHYDROGENASE-RELATED"/>
    <property type="match status" value="1"/>
</dbReference>
<evidence type="ECO:0000313" key="3">
    <source>
        <dbReference type="Proteomes" id="UP000289152"/>
    </source>
</evidence>
<dbReference type="Pfam" id="PF01266">
    <property type="entry name" value="DAO"/>
    <property type="match status" value="1"/>
</dbReference>
<sequence length="512" mass="55612">MSLFPQNFASTVSHWQASVSSVVSYLSGTSFVSARRAHEQNRGPSSLYGHNATEPLPSHADYIIIGAGICGASLAYHLTRADAVGHGRRVVVLEAKDVASGASGRNGGHIGPASFLSFPSLIRPISQGGAGVSLEEGVKILENERETLAYAAEVITQEGLVDKVDFWKGYKYEVFTSPEGAQSSSSAYETYLQARYQSSLKEEPYEWALCTDPLEAAQKTRVSNAIAYNRGPAGSVHPHKLTTELLKIAMRSGAELYSWAPVKNLSRFGEGWEVETSRGMIKAGVVVLCTNAYTGGLFPESERGMGISAHLTPYRGHCANYTPPLSYSGPKSLDHSYVVENGMYIVSTPHSGIVAGTWAAATINHGLATRDEIYGILDDSTVLPSVEKWMKGWFERTFEGWNENGRGEGMGRLWTGIMAYSYDLLPLVGPIPNKPNLFAAVGFHGHGMARILTITRGLSQLLSTGKWDERLPTSFQITEMRLSRAKEEGKEVMGGEKWEIVRPVEEPGVGGE</sequence>
<dbReference type="Gene3D" id="3.50.50.60">
    <property type="entry name" value="FAD/NAD(P)-binding domain"/>
    <property type="match status" value="1"/>
</dbReference>
<evidence type="ECO:0000313" key="2">
    <source>
        <dbReference type="EMBL" id="RXK38280.1"/>
    </source>
</evidence>
<dbReference type="InterPro" id="IPR006076">
    <property type="entry name" value="FAD-dep_OxRdtase"/>
</dbReference>
<dbReference type="Proteomes" id="UP000289152">
    <property type="component" value="Unassembled WGS sequence"/>
</dbReference>
<dbReference type="PANTHER" id="PTHR13847:SF260">
    <property type="entry name" value="FAD DEPENDENT OXIDOREDUCTASE DOMAIN-CONTAINING PROTEIN"/>
    <property type="match status" value="1"/>
</dbReference>
<dbReference type="OrthoDB" id="429143at2759"/>
<proteinExistence type="predicted"/>
<keyword evidence="3" id="KW-1185">Reference proteome</keyword>
<dbReference type="Gene3D" id="3.30.9.10">
    <property type="entry name" value="D-Amino Acid Oxidase, subunit A, domain 2"/>
    <property type="match status" value="1"/>
</dbReference>
<dbReference type="STRING" id="5217.A0A4Q1BKT0"/>
<protein>
    <recommendedName>
        <fullName evidence="1">FAD dependent oxidoreductase domain-containing protein</fullName>
    </recommendedName>
</protein>
<accession>A0A4Q1BKT0</accession>
<dbReference type="GO" id="GO:0005737">
    <property type="term" value="C:cytoplasm"/>
    <property type="evidence" value="ECO:0007669"/>
    <property type="project" value="TreeGrafter"/>
</dbReference>
<gene>
    <name evidence="2" type="ORF">M231_04453</name>
</gene>
<feature type="domain" description="FAD dependent oxidoreductase" evidence="1">
    <location>
        <begin position="61"/>
        <end position="449"/>
    </location>
</feature>
<name>A0A4Q1BKT0_TREME</name>
<evidence type="ECO:0000259" key="1">
    <source>
        <dbReference type="Pfam" id="PF01266"/>
    </source>
</evidence>
<dbReference type="AlphaFoldDB" id="A0A4Q1BKT0"/>
<reference evidence="2 3" key="1">
    <citation type="submission" date="2016-06" db="EMBL/GenBank/DDBJ databases">
        <title>Evolution of pathogenesis and genome organization in the Tremellales.</title>
        <authorList>
            <person name="Cuomo C."/>
            <person name="Litvintseva A."/>
            <person name="Heitman J."/>
            <person name="Chen Y."/>
            <person name="Sun S."/>
            <person name="Springer D."/>
            <person name="Dromer F."/>
            <person name="Young S."/>
            <person name="Zeng Q."/>
            <person name="Chapman S."/>
            <person name="Gujja S."/>
            <person name="Saif S."/>
            <person name="Birren B."/>
        </authorList>
    </citation>
    <scope>NUCLEOTIDE SEQUENCE [LARGE SCALE GENOMIC DNA]</scope>
    <source>
        <strain evidence="2 3">ATCC 28783</strain>
    </source>
</reference>